<dbReference type="GO" id="GO:0008270">
    <property type="term" value="F:zinc ion binding"/>
    <property type="evidence" value="ECO:0007669"/>
    <property type="project" value="UniProtKB-KW"/>
</dbReference>
<dbReference type="InterPro" id="IPR001841">
    <property type="entry name" value="Znf_RING"/>
</dbReference>
<dbReference type="EMBL" id="DS268176">
    <property type="protein sequence ID" value="KMU79439.1"/>
    <property type="molecule type" value="Genomic_DNA"/>
</dbReference>
<keyword evidence="9" id="KW-0479">Metal-binding</keyword>
<evidence type="ECO:0000259" key="19">
    <source>
        <dbReference type="PROSITE" id="PS50089"/>
    </source>
</evidence>
<evidence type="ECO:0000256" key="9">
    <source>
        <dbReference type="ARBA" id="ARBA00022723"/>
    </source>
</evidence>
<name>A0A0J8R2Q3_COCIT</name>
<evidence type="ECO:0000256" key="13">
    <source>
        <dbReference type="ARBA" id="ARBA00022833"/>
    </source>
</evidence>
<dbReference type="InterPro" id="IPR051878">
    <property type="entry name" value="ZNRF_ubiq-protein_ligase"/>
</dbReference>
<dbReference type="PANTHER" id="PTHR46661">
    <property type="entry name" value="E3 UBIQUITIN-PROTEIN LIGASE ZNRF1-LIKE PROTEIN"/>
    <property type="match status" value="1"/>
</dbReference>
<keyword evidence="12" id="KW-0833">Ubl conjugation pathway</keyword>
<feature type="compositionally biased region" description="Polar residues" evidence="18">
    <location>
        <begin position="291"/>
        <end position="317"/>
    </location>
</feature>
<feature type="region of interest" description="Disordered" evidence="18">
    <location>
        <begin position="618"/>
        <end position="650"/>
    </location>
</feature>
<dbReference type="SUPFAM" id="SSF57850">
    <property type="entry name" value="RING/U-box"/>
    <property type="match status" value="1"/>
</dbReference>
<feature type="region of interest" description="Disordered" evidence="18">
    <location>
        <begin position="197"/>
        <end position="317"/>
    </location>
</feature>
<feature type="region of interest" description="Disordered" evidence="18">
    <location>
        <begin position="571"/>
        <end position="594"/>
    </location>
</feature>
<evidence type="ECO:0000256" key="14">
    <source>
        <dbReference type="ARBA" id="ARBA00023136"/>
    </source>
</evidence>
<feature type="compositionally biased region" description="Polar residues" evidence="18">
    <location>
        <begin position="213"/>
        <end position="227"/>
    </location>
</feature>
<feature type="region of interest" description="Disordered" evidence="18">
    <location>
        <begin position="682"/>
        <end position="707"/>
    </location>
</feature>
<gene>
    <name evidence="21" type="ORF">CISG_07870</name>
</gene>
<evidence type="ECO:0000256" key="1">
    <source>
        <dbReference type="ARBA" id="ARBA00000900"/>
    </source>
</evidence>
<dbReference type="Pfam" id="PF13639">
    <property type="entry name" value="zf-RING_2"/>
    <property type="match status" value="1"/>
</dbReference>
<dbReference type="InterPro" id="IPR017455">
    <property type="entry name" value="Znf_FYVE-rel"/>
</dbReference>
<comment type="pathway">
    <text evidence="5">Protein modification; protein ubiquitination.</text>
</comment>
<evidence type="ECO:0000256" key="7">
    <source>
        <dbReference type="ARBA" id="ARBA00022679"/>
    </source>
</evidence>
<comment type="catalytic activity">
    <reaction evidence="1">
        <text>S-ubiquitinyl-[E2 ubiquitin-conjugating enzyme]-L-cysteine + [acceptor protein]-L-lysine = [E2 ubiquitin-conjugating enzyme]-L-cysteine + N(6)-ubiquitinyl-[acceptor protein]-L-lysine.</text>
        <dbReference type="EC" id="2.3.2.27"/>
    </reaction>
</comment>
<dbReference type="Gene3D" id="3.30.40.10">
    <property type="entry name" value="Zinc/RING finger domain, C3HC4 (zinc finger)"/>
    <property type="match status" value="2"/>
</dbReference>
<proteinExistence type="predicted"/>
<reference evidence="22" key="1">
    <citation type="journal article" date="2010" name="Genome Res.">
        <title>Population genomic sequencing of Coccidioides fungi reveals recent hybridization and transposon control.</title>
        <authorList>
            <person name="Neafsey D.E."/>
            <person name="Barker B.M."/>
            <person name="Sharpton T.J."/>
            <person name="Stajich J.E."/>
            <person name="Park D.J."/>
            <person name="Whiston E."/>
            <person name="Hung C.-Y."/>
            <person name="McMahan C."/>
            <person name="White J."/>
            <person name="Sykes S."/>
            <person name="Heiman D."/>
            <person name="Young S."/>
            <person name="Zeng Q."/>
            <person name="Abouelleil A."/>
            <person name="Aftuck L."/>
            <person name="Bessette D."/>
            <person name="Brown A."/>
            <person name="FitzGerald M."/>
            <person name="Lui A."/>
            <person name="Macdonald J.P."/>
            <person name="Priest M."/>
            <person name="Orbach M.J."/>
            <person name="Galgiani J.N."/>
            <person name="Kirkland T.N."/>
            <person name="Cole G.T."/>
            <person name="Birren B.W."/>
            <person name="Henn M.R."/>
            <person name="Taylor J.W."/>
            <person name="Rounsley S.D."/>
        </authorList>
    </citation>
    <scope>NUCLEOTIDE SEQUENCE [LARGE SCALE GENOMIC DNA]</scope>
    <source>
        <strain evidence="22">RMSCC 3703</strain>
    </source>
</reference>
<keyword evidence="7" id="KW-0808">Transferase</keyword>
<evidence type="ECO:0000256" key="16">
    <source>
        <dbReference type="ARBA" id="ARBA00023288"/>
    </source>
</evidence>
<evidence type="ECO:0000256" key="8">
    <source>
        <dbReference type="ARBA" id="ARBA00022707"/>
    </source>
</evidence>
<dbReference type="CDD" id="cd16489">
    <property type="entry name" value="mRING-CH-C4HC2H_ZNRF"/>
    <property type="match status" value="1"/>
</dbReference>
<sequence>MAPMVMISSCSANAMGAQVTVGFPRIYGVEWVVGQVRLIRLDEMACGWFPPDGEGKGNFFCCCGSLPFDQVLSLPPPLGTSYPELGAGEYASPASRVNVEYPYSAANDFPSSKRRRLISSPAEDIRLLNPYLCLPFTETNPYPFLDLMPPPTKPPSSGALPSGDLQATSVARSSPVVTRERGGPLARAILPVVDLTGDSPELQPMTAQRRHSANAQTSDLHGQTWSEFLQDRSSGGQGSGDASSRSSPRTNRKRRLASAGDNSSQPERVRSSIPGGPSSAQPGLSRHASRARSSFGTSTTASDNGGTSPRNSSAMARQLNSLRHRERSFTDYTLPRWQPDSEVSHCPICRTAFNFWYRKHHCRKCGRVVCASCSPHRITIPRQFIVRPPESRKPLPTIAQPISTRAEIISLIHDDEEDVNQPPSSSSRQHEQQYQFSNQALGGGEEVRLCNPCVPDPNPEPPRRYSIMESTGRQRSSNVTGNRPHISLSSSSLRSSEIYEHLPSFHRPSASLGSASFINSEAARELRRHRARMTYHPETSGLHHTNEAGMGGRRLPSYDAVDYAFGTTSPAFPPSYRQSQDVEDQVQFPTSSYSPRTASALDYQQCLNYSPAYSLSQRTQIHHDHHRHPQLDASRPLPHPPRQRPSQRIDEADLCPICNRMLPPQGRDGNEEARETHIRGCIRSHSDRHGATSDRHSSPPPGSGQMVHFTATEKDCISQDGTSQECTICMEEYEVGVELTRLLCFCKFHKSCIVGWFKRKEECPVHKVLA</sequence>
<evidence type="ECO:0000256" key="11">
    <source>
        <dbReference type="ARBA" id="ARBA00022771"/>
    </source>
</evidence>
<feature type="compositionally biased region" description="Polar residues" evidence="18">
    <location>
        <begin position="468"/>
        <end position="481"/>
    </location>
</feature>
<protein>
    <recommendedName>
        <fullName evidence="6">RING-type E3 ubiquitin transferase</fullName>
        <ecNumber evidence="6">2.3.2.27</ecNumber>
    </recommendedName>
</protein>
<dbReference type="InterPro" id="IPR013083">
    <property type="entry name" value="Znf_RING/FYVE/PHD"/>
</dbReference>
<evidence type="ECO:0000256" key="10">
    <source>
        <dbReference type="ARBA" id="ARBA00022753"/>
    </source>
</evidence>
<dbReference type="Proteomes" id="UP000054559">
    <property type="component" value="Unassembled WGS sequence"/>
</dbReference>
<dbReference type="GO" id="GO:0043161">
    <property type="term" value="P:proteasome-mediated ubiquitin-dependent protein catabolic process"/>
    <property type="evidence" value="ECO:0007669"/>
    <property type="project" value="TreeGrafter"/>
</dbReference>
<accession>A0A0J8R2Q3</accession>
<dbReference type="AlphaFoldDB" id="A0A0J8R2Q3"/>
<dbReference type="InterPro" id="IPR011011">
    <property type="entry name" value="Znf_FYVE_PHD"/>
</dbReference>
<dbReference type="PROSITE" id="PS50178">
    <property type="entry name" value="ZF_FYVE"/>
    <property type="match status" value="1"/>
</dbReference>
<dbReference type="OrthoDB" id="660555at2759"/>
<dbReference type="GO" id="GO:0016020">
    <property type="term" value="C:membrane"/>
    <property type="evidence" value="ECO:0007669"/>
    <property type="project" value="UniProtKB-SubCell"/>
</dbReference>
<evidence type="ECO:0000256" key="15">
    <source>
        <dbReference type="ARBA" id="ARBA00023228"/>
    </source>
</evidence>
<evidence type="ECO:0000256" key="3">
    <source>
        <dbReference type="ARBA" id="ARBA00004177"/>
    </source>
</evidence>
<dbReference type="EC" id="2.3.2.27" evidence="6"/>
<evidence type="ECO:0000256" key="12">
    <source>
        <dbReference type="ARBA" id="ARBA00022786"/>
    </source>
</evidence>
<feature type="compositionally biased region" description="Polar residues" evidence="18">
    <location>
        <begin position="165"/>
        <end position="176"/>
    </location>
</feature>
<keyword evidence="14" id="KW-0472">Membrane</keyword>
<feature type="domain" description="FYVE-type" evidence="20">
    <location>
        <begin position="340"/>
        <end position="458"/>
    </location>
</feature>
<dbReference type="STRING" id="454286.A0A0J8R2Q3"/>
<evidence type="ECO:0000256" key="4">
    <source>
        <dbReference type="ARBA" id="ARBA00004371"/>
    </source>
</evidence>
<dbReference type="GO" id="GO:0061630">
    <property type="term" value="F:ubiquitin protein ligase activity"/>
    <property type="evidence" value="ECO:0007669"/>
    <property type="project" value="UniProtKB-EC"/>
</dbReference>
<dbReference type="Pfam" id="PF01363">
    <property type="entry name" value="FYVE"/>
    <property type="match status" value="1"/>
</dbReference>
<dbReference type="GO" id="GO:0005768">
    <property type="term" value="C:endosome"/>
    <property type="evidence" value="ECO:0007669"/>
    <property type="project" value="UniProtKB-SubCell"/>
</dbReference>
<evidence type="ECO:0000256" key="6">
    <source>
        <dbReference type="ARBA" id="ARBA00012483"/>
    </source>
</evidence>
<keyword evidence="13" id="KW-0862">Zinc</keyword>
<keyword evidence="15" id="KW-0458">Lysosome</keyword>
<dbReference type="InterPro" id="IPR000306">
    <property type="entry name" value="Znf_FYVE"/>
</dbReference>
<keyword evidence="10" id="KW-0967">Endosome</keyword>
<dbReference type="SMART" id="SM00064">
    <property type="entry name" value="FYVE"/>
    <property type="match status" value="1"/>
</dbReference>
<evidence type="ECO:0000313" key="22">
    <source>
        <dbReference type="Proteomes" id="UP000054559"/>
    </source>
</evidence>
<keyword evidence="11 17" id="KW-0863">Zinc-finger</keyword>
<evidence type="ECO:0000313" key="21">
    <source>
        <dbReference type="EMBL" id="KMU79439.1"/>
    </source>
</evidence>
<comment type="subcellular location">
    <subcellularLocation>
        <location evidence="3">Endosome</location>
    </subcellularLocation>
    <subcellularLocation>
        <location evidence="4">Lysosome</location>
    </subcellularLocation>
    <subcellularLocation>
        <location evidence="2">Membrane</location>
        <topology evidence="2">Peripheral membrane protein</topology>
    </subcellularLocation>
</comment>
<dbReference type="PANTHER" id="PTHR46661:SF4">
    <property type="entry name" value="RING-TYPE DOMAIN-CONTAINING PROTEIN"/>
    <property type="match status" value="1"/>
</dbReference>
<evidence type="ECO:0000256" key="17">
    <source>
        <dbReference type="PROSITE-ProRule" id="PRU00175"/>
    </source>
</evidence>
<keyword evidence="8" id="KW-0519">Myristate</keyword>
<dbReference type="SMART" id="SM00184">
    <property type="entry name" value="RING"/>
    <property type="match status" value="1"/>
</dbReference>
<organism evidence="21 22">
    <name type="scientific">Coccidioides immitis RMSCC 3703</name>
    <dbReference type="NCBI Taxonomy" id="454286"/>
    <lineage>
        <taxon>Eukaryota</taxon>
        <taxon>Fungi</taxon>
        <taxon>Dikarya</taxon>
        <taxon>Ascomycota</taxon>
        <taxon>Pezizomycotina</taxon>
        <taxon>Eurotiomycetes</taxon>
        <taxon>Eurotiomycetidae</taxon>
        <taxon>Onygenales</taxon>
        <taxon>Onygenaceae</taxon>
        <taxon>Coccidioides</taxon>
    </lineage>
</organism>
<evidence type="ECO:0000259" key="20">
    <source>
        <dbReference type="PROSITE" id="PS50178"/>
    </source>
</evidence>
<feature type="region of interest" description="Disordered" evidence="18">
    <location>
        <begin position="147"/>
        <end position="182"/>
    </location>
</feature>
<evidence type="ECO:0000256" key="2">
    <source>
        <dbReference type="ARBA" id="ARBA00004170"/>
    </source>
</evidence>
<keyword evidence="16" id="KW-0449">Lipoprotein</keyword>
<feature type="domain" description="RING-type" evidence="19">
    <location>
        <begin position="726"/>
        <end position="767"/>
    </location>
</feature>
<feature type="region of interest" description="Disordered" evidence="18">
    <location>
        <begin position="535"/>
        <end position="554"/>
    </location>
</feature>
<feature type="region of interest" description="Disordered" evidence="18">
    <location>
        <begin position="447"/>
        <end position="493"/>
    </location>
</feature>
<dbReference type="GO" id="GO:0070936">
    <property type="term" value="P:protein K48-linked ubiquitination"/>
    <property type="evidence" value="ECO:0007669"/>
    <property type="project" value="TreeGrafter"/>
</dbReference>
<dbReference type="SUPFAM" id="SSF57903">
    <property type="entry name" value="FYVE/PHD zinc finger"/>
    <property type="match status" value="1"/>
</dbReference>
<feature type="compositionally biased region" description="Basic and acidic residues" evidence="18">
    <location>
        <begin position="682"/>
        <end position="697"/>
    </location>
</feature>
<evidence type="ECO:0000256" key="5">
    <source>
        <dbReference type="ARBA" id="ARBA00004906"/>
    </source>
</evidence>
<dbReference type="PROSITE" id="PS50089">
    <property type="entry name" value="ZF_RING_2"/>
    <property type="match status" value="1"/>
</dbReference>
<evidence type="ECO:0000256" key="18">
    <source>
        <dbReference type="SAM" id="MobiDB-lite"/>
    </source>
</evidence>